<dbReference type="EMBL" id="JAFHKP010000036">
    <property type="protein sequence ID" value="KAG5465376.1"/>
    <property type="molecule type" value="Genomic_DNA"/>
</dbReference>
<dbReference type="RefSeq" id="XP_067687975.1">
    <property type="nucleotide sequence ID" value="XM_067831872.1"/>
</dbReference>
<dbReference type="AlphaFoldDB" id="A0A836G0E9"/>
<keyword evidence="3" id="KW-1185">Reference proteome</keyword>
<dbReference type="KEGG" id="lenr:94167382"/>
<feature type="region of interest" description="Disordered" evidence="1">
    <location>
        <begin position="101"/>
        <end position="140"/>
    </location>
</feature>
<evidence type="ECO:0000313" key="3">
    <source>
        <dbReference type="Proteomes" id="UP000674179"/>
    </source>
</evidence>
<gene>
    <name evidence="2" type="ORF">CUR178_00079</name>
</gene>
<evidence type="ECO:0000313" key="2">
    <source>
        <dbReference type="EMBL" id="KAG5465376.1"/>
    </source>
</evidence>
<name>A0A836G0E9_LEIEN</name>
<feature type="compositionally biased region" description="Low complexity" evidence="1">
    <location>
        <begin position="391"/>
        <end position="413"/>
    </location>
</feature>
<reference evidence="2 3" key="1">
    <citation type="submission" date="2021-02" db="EMBL/GenBank/DDBJ databases">
        <title>Leishmania (Mundinia) enrietti genome sequencing and assembly.</title>
        <authorList>
            <person name="Almutairi H."/>
            <person name="Gatherer D."/>
        </authorList>
    </citation>
    <scope>NUCLEOTIDE SEQUENCE [LARGE SCALE GENOMIC DNA]</scope>
    <source>
        <strain evidence="2">CUR178</strain>
    </source>
</reference>
<dbReference type="OrthoDB" id="273785at2759"/>
<evidence type="ECO:0000256" key="1">
    <source>
        <dbReference type="SAM" id="MobiDB-lite"/>
    </source>
</evidence>
<feature type="compositionally biased region" description="Low complexity" evidence="1">
    <location>
        <begin position="117"/>
        <end position="134"/>
    </location>
</feature>
<feature type="region of interest" description="Disordered" evidence="1">
    <location>
        <begin position="264"/>
        <end position="285"/>
    </location>
</feature>
<proteinExistence type="predicted"/>
<sequence length="430" mass="46652">MSAESDSFSTYIDHLILLLAARFHAPLNVSVEDLLPSGVKAPAESQSPWELVARAVQQALRAPQTEQERRLVRQLDVHLFSASVCRERARYMQWKLQEIPRRRGDEQQLSPSSRMLPADAANTSSAVAASPTAAGQPYDVTRRSLHDEVRSLYALVRQSLPSTLDDSESSDEGDAHAPASLMQSAAPASEPSVFASVREVFVRTSPERERDERVARARDEFLSEVHALQSAYYDKYRRWMDVPASILDPPPYARKQLANANGAALSGAEAAPERDSGSERAASREALGAAAPLSLHLTAQANRINGSAAAEGSERFDTLASMFRQIQLRRPSRPSAVPDDLLERTYCAHAESEEGPGNRSSASDWRSSALSAFTFMPPSLAGASADTIVAEAASAAPPSSAAAARKDTAPPASRRGRWQIVEYDDDDDNA</sequence>
<protein>
    <submittedName>
        <fullName evidence="2">Uncharacterized protein</fullName>
    </submittedName>
</protein>
<dbReference type="Proteomes" id="UP000674179">
    <property type="component" value="Chromosome 36"/>
</dbReference>
<feature type="region of interest" description="Disordered" evidence="1">
    <location>
        <begin position="161"/>
        <end position="190"/>
    </location>
</feature>
<dbReference type="GeneID" id="94167382"/>
<feature type="compositionally biased region" description="Basic and acidic residues" evidence="1">
    <location>
        <begin position="271"/>
        <end position="283"/>
    </location>
</feature>
<comment type="caution">
    <text evidence="2">The sequence shown here is derived from an EMBL/GenBank/DDBJ whole genome shotgun (WGS) entry which is preliminary data.</text>
</comment>
<accession>A0A836G0E9</accession>
<organism evidence="2 3">
    <name type="scientific">Leishmania enriettii</name>
    <dbReference type="NCBI Taxonomy" id="5663"/>
    <lineage>
        <taxon>Eukaryota</taxon>
        <taxon>Discoba</taxon>
        <taxon>Euglenozoa</taxon>
        <taxon>Kinetoplastea</taxon>
        <taxon>Metakinetoplastina</taxon>
        <taxon>Trypanosomatida</taxon>
        <taxon>Trypanosomatidae</taxon>
        <taxon>Leishmaniinae</taxon>
        <taxon>Leishmania</taxon>
    </lineage>
</organism>
<feature type="region of interest" description="Disordered" evidence="1">
    <location>
        <begin position="391"/>
        <end position="430"/>
    </location>
</feature>